<dbReference type="Proteomes" id="UP000190409">
    <property type="component" value="Unassembled WGS sequence"/>
</dbReference>
<dbReference type="AlphaFoldDB" id="A0A1S8KLH2"/>
<dbReference type="GeneID" id="42693559"/>
<proteinExistence type="predicted"/>
<comment type="caution">
    <text evidence="1">The sequence shown here is derived from an EMBL/GenBank/DDBJ whole genome shotgun (WGS) entry which is preliminary data.</text>
</comment>
<gene>
    <name evidence="1" type="ORF">BWX42_00885</name>
</gene>
<dbReference type="EMBL" id="MUYF01000003">
    <property type="protein sequence ID" value="OOL80532.1"/>
    <property type="molecule type" value="Genomic_DNA"/>
</dbReference>
<evidence type="ECO:0000313" key="1">
    <source>
        <dbReference type="EMBL" id="OOL80532.1"/>
    </source>
</evidence>
<reference evidence="1 2" key="1">
    <citation type="submission" date="2017-01" db="EMBL/GenBank/DDBJ databases">
        <title>Complete Genome Sequence of Dolosigranulum pigrum isolated from a Patient with interstitial lung disease.</title>
        <authorList>
            <person name="Mukhopadhyay R."/>
            <person name="Joaquin J."/>
            <person name="Hogue R."/>
            <person name="Fitzgerald S."/>
            <person name="Jospin G."/>
            <person name="Eisen J.A."/>
            <person name="Chaturvedi V."/>
        </authorList>
    </citation>
    <scope>NUCLEOTIDE SEQUENCE [LARGE SCALE GENOMIC DNA]</scope>
    <source>
        <strain evidence="1 2">15S00348</strain>
    </source>
</reference>
<dbReference type="RefSeq" id="WP_040376739.1">
    <property type="nucleotide sequence ID" value="NZ_CBCRTD010000001.1"/>
</dbReference>
<accession>A0A1S8KLH2</accession>
<name>A0A1S8KLH2_9LACT</name>
<protein>
    <submittedName>
        <fullName evidence="1">Uncharacterized protein</fullName>
    </submittedName>
</protein>
<evidence type="ECO:0000313" key="2">
    <source>
        <dbReference type="Proteomes" id="UP000190409"/>
    </source>
</evidence>
<organism evidence="1 2">
    <name type="scientific">Dolosigranulum pigrum</name>
    <dbReference type="NCBI Taxonomy" id="29394"/>
    <lineage>
        <taxon>Bacteria</taxon>
        <taxon>Bacillati</taxon>
        <taxon>Bacillota</taxon>
        <taxon>Bacilli</taxon>
        <taxon>Lactobacillales</taxon>
        <taxon>Carnobacteriaceae</taxon>
        <taxon>Dolosigranulum</taxon>
    </lineage>
</organism>
<sequence length="70" mass="8777">MFWLNLILRNLTAFFIVEGMTSLSGHKHRWWITLSITTSHYVTKWYFDKRREEKHYDETWEEWKKRNGQV</sequence>